<evidence type="ECO:0000313" key="1">
    <source>
        <dbReference type="EMBL" id="EUN27324.1"/>
    </source>
</evidence>
<accession>W7EK73</accession>
<reference evidence="1 2" key="1">
    <citation type="journal article" date="2013" name="PLoS Genet.">
        <title>Comparative genome structure, secondary metabolite, and effector coding capacity across Cochliobolus pathogens.</title>
        <authorList>
            <person name="Condon B.J."/>
            <person name="Leng Y."/>
            <person name="Wu D."/>
            <person name="Bushley K.E."/>
            <person name="Ohm R.A."/>
            <person name="Otillar R."/>
            <person name="Martin J."/>
            <person name="Schackwitz W."/>
            <person name="Grimwood J."/>
            <person name="MohdZainudin N."/>
            <person name="Xue C."/>
            <person name="Wang R."/>
            <person name="Manning V.A."/>
            <person name="Dhillon B."/>
            <person name="Tu Z.J."/>
            <person name="Steffenson B.J."/>
            <person name="Salamov A."/>
            <person name="Sun H."/>
            <person name="Lowry S."/>
            <person name="LaButti K."/>
            <person name="Han J."/>
            <person name="Copeland A."/>
            <person name="Lindquist E."/>
            <person name="Barry K."/>
            <person name="Schmutz J."/>
            <person name="Baker S.E."/>
            <person name="Ciuffetti L.M."/>
            <person name="Grigoriev I.V."/>
            <person name="Zhong S."/>
            <person name="Turgeon B.G."/>
        </authorList>
    </citation>
    <scope>NUCLEOTIDE SEQUENCE [LARGE SCALE GENOMIC DNA]</scope>
    <source>
        <strain evidence="1 2">FI3</strain>
    </source>
</reference>
<name>W7EK73_BIPV3</name>
<proteinExistence type="predicted"/>
<dbReference type="HOGENOM" id="CLU_2687445_0_0_1"/>
<protein>
    <submittedName>
        <fullName evidence="1">Uncharacterized protein</fullName>
    </submittedName>
</protein>
<dbReference type="RefSeq" id="XP_014556900.1">
    <property type="nucleotide sequence ID" value="XM_014701414.1"/>
</dbReference>
<keyword evidence="2" id="KW-1185">Reference proteome</keyword>
<dbReference type="Proteomes" id="UP000054337">
    <property type="component" value="Unassembled WGS sequence"/>
</dbReference>
<organism evidence="1 2">
    <name type="scientific">Bipolaris victoriae (strain FI3)</name>
    <name type="common">Victoria blight of oats agent</name>
    <name type="synonym">Cochliobolus victoriae</name>
    <dbReference type="NCBI Taxonomy" id="930091"/>
    <lineage>
        <taxon>Eukaryota</taxon>
        <taxon>Fungi</taxon>
        <taxon>Dikarya</taxon>
        <taxon>Ascomycota</taxon>
        <taxon>Pezizomycotina</taxon>
        <taxon>Dothideomycetes</taxon>
        <taxon>Pleosporomycetidae</taxon>
        <taxon>Pleosporales</taxon>
        <taxon>Pleosporineae</taxon>
        <taxon>Pleosporaceae</taxon>
        <taxon>Bipolaris</taxon>
    </lineage>
</organism>
<evidence type="ECO:0000313" key="2">
    <source>
        <dbReference type="Proteomes" id="UP000054337"/>
    </source>
</evidence>
<sequence length="74" mass="7985">MRGYYTLDTRIVGPASVDSGGRLYPADPHPGLPLLALGSLRHCRNKLIDRQVYLSGGSECGGLTMAIFIYNDCA</sequence>
<gene>
    <name evidence="1" type="ORF">COCVIDRAFT_98727</name>
</gene>
<dbReference type="AlphaFoldDB" id="W7EK73"/>
<dbReference type="EMBL" id="KI968731">
    <property type="protein sequence ID" value="EUN27324.1"/>
    <property type="molecule type" value="Genomic_DNA"/>
</dbReference>
<dbReference type="GeneID" id="26260613"/>